<keyword evidence="1" id="KW-1133">Transmembrane helix</keyword>
<reference evidence="3 4" key="1">
    <citation type="submission" date="2019-04" db="EMBL/GenBank/DDBJ databases">
        <title>Flavobacterium sp. strain DS2-A Genome sequencing and assembly.</title>
        <authorList>
            <person name="Kim I."/>
        </authorList>
    </citation>
    <scope>NUCLEOTIDE SEQUENCE [LARGE SCALE GENOMIC DNA]</scope>
    <source>
        <strain evidence="3 4">DS2-A</strain>
    </source>
</reference>
<keyword evidence="1" id="KW-0812">Transmembrane</keyword>
<dbReference type="AlphaFoldDB" id="A0A4Z0L5M2"/>
<feature type="transmembrane region" description="Helical" evidence="1">
    <location>
        <begin position="49"/>
        <end position="65"/>
    </location>
</feature>
<keyword evidence="4" id="KW-1185">Reference proteome</keyword>
<feature type="transmembrane region" description="Helical" evidence="1">
    <location>
        <begin position="108"/>
        <end position="125"/>
    </location>
</feature>
<feature type="transmembrane region" description="Helical" evidence="1">
    <location>
        <begin position="77"/>
        <end position="96"/>
    </location>
</feature>
<accession>A0A4Z0L5M2</accession>
<feature type="transmembrane region" description="Helical" evidence="1">
    <location>
        <begin position="12"/>
        <end position="29"/>
    </location>
</feature>
<sequence>MTIKTLLAPNKNAIWIAVCWTFLILYLSFKNPSSEEEMFFFPNADKLVHFTFYFVLVISWFRYLAFKRKNDRKMKIILVSAAVFLGICVEIGQSCLTETRQGDALDALANSVGAIVGILICSSFLEPEK</sequence>
<dbReference type="InterPro" id="IPR006976">
    <property type="entry name" value="VanZ-like"/>
</dbReference>
<evidence type="ECO:0000313" key="3">
    <source>
        <dbReference type="EMBL" id="TGD57263.1"/>
    </source>
</evidence>
<name>A0A4Z0L5M2_9FLAO</name>
<dbReference type="EMBL" id="SRLH01000006">
    <property type="protein sequence ID" value="TGD57263.1"/>
    <property type="molecule type" value="Genomic_DNA"/>
</dbReference>
<evidence type="ECO:0000256" key="1">
    <source>
        <dbReference type="SAM" id="Phobius"/>
    </source>
</evidence>
<evidence type="ECO:0000313" key="4">
    <source>
        <dbReference type="Proteomes" id="UP000297407"/>
    </source>
</evidence>
<dbReference type="PANTHER" id="PTHR28008:SF1">
    <property type="entry name" value="DOMAIN PROTEIN, PUTATIVE (AFU_ORTHOLOGUE AFUA_3G10980)-RELATED"/>
    <property type="match status" value="1"/>
</dbReference>
<organism evidence="3 4">
    <name type="scientific">Flavobacterium humi</name>
    <dbReference type="NCBI Taxonomy" id="2562683"/>
    <lineage>
        <taxon>Bacteria</taxon>
        <taxon>Pseudomonadati</taxon>
        <taxon>Bacteroidota</taxon>
        <taxon>Flavobacteriia</taxon>
        <taxon>Flavobacteriales</taxon>
        <taxon>Flavobacteriaceae</taxon>
        <taxon>Flavobacterium</taxon>
    </lineage>
</organism>
<dbReference type="Pfam" id="PF04892">
    <property type="entry name" value="VanZ"/>
    <property type="match status" value="1"/>
</dbReference>
<gene>
    <name evidence="3" type="ORF">E4635_11610</name>
</gene>
<dbReference type="RefSeq" id="WP_135526868.1">
    <property type="nucleotide sequence ID" value="NZ_SRLH01000006.1"/>
</dbReference>
<keyword evidence="1" id="KW-0472">Membrane</keyword>
<proteinExistence type="predicted"/>
<protein>
    <submittedName>
        <fullName evidence="3">VanZ family protein</fullName>
    </submittedName>
</protein>
<dbReference type="OrthoDB" id="5472246at2"/>
<evidence type="ECO:0000259" key="2">
    <source>
        <dbReference type="Pfam" id="PF04892"/>
    </source>
</evidence>
<feature type="domain" description="VanZ-like" evidence="2">
    <location>
        <begin position="40"/>
        <end position="123"/>
    </location>
</feature>
<comment type="caution">
    <text evidence="3">The sequence shown here is derived from an EMBL/GenBank/DDBJ whole genome shotgun (WGS) entry which is preliminary data.</text>
</comment>
<dbReference type="PANTHER" id="PTHR28008">
    <property type="entry name" value="DOMAIN PROTEIN, PUTATIVE (AFU_ORTHOLOGUE AFUA_3G10980)-RELATED"/>
    <property type="match status" value="1"/>
</dbReference>
<dbReference type="Proteomes" id="UP000297407">
    <property type="component" value="Unassembled WGS sequence"/>
</dbReference>
<dbReference type="NCBIfam" id="NF037970">
    <property type="entry name" value="vanZ_1"/>
    <property type="match status" value="1"/>
</dbReference>